<accession>A0ACA9RTT9</accession>
<evidence type="ECO:0000313" key="1">
    <source>
        <dbReference type="EMBL" id="CAG8808902.1"/>
    </source>
</evidence>
<organism evidence="1 2">
    <name type="scientific">Racocetra persica</name>
    <dbReference type="NCBI Taxonomy" id="160502"/>
    <lineage>
        <taxon>Eukaryota</taxon>
        <taxon>Fungi</taxon>
        <taxon>Fungi incertae sedis</taxon>
        <taxon>Mucoromycota</taxon>
        <taxon>Glomeromycotina</taxon>
        <taxon>Glomeromycetes</taxon>
        <taxon>Diversisporales</taxon>
        <taxon>Gigasporaceae</taxon>
        <taxon>Racocetra</taxon>
    </lineage>
</organism>
<protein>
    <submittedName>
        <fullName evidence="1">2293_t:CDS:1</fullName>
    </submittedName>
</protein>
<proteinExistence type="predicted"/>
<sequence length="128" mass="14567">LAIIMWEIAAGVPPYMNKKHDIDLASAIVKGMRPKIDLNIPQEYATLMEQCWNAIPENRPDVLTVWKKIRELRMKLIEAKDNGMLEEDFLGIHPSSNKLVKDKIVSRRCFSGIHTLTNISEPKNASRG</sequence>
<comment type="caution">
    <text evidence="1">The sequence shown here is derived from an EMBL/GenBank/DDBJ whole genome shotgun (WGS) entry which is preliminary data.</text>
</comment>
<dbReference type="Proteomes" id="UP000789920">
    <property type="component" value="Unassembled WGS sequence"/>
</dbReference>
<evidence type="ECO:0000313" key="2">
    <source>
        <dbReference type="Proteomes" id="UP000789920"/>
    </source>
</evidence>
<gene>
    <name evidence="1" type="ORF">RPERSI_LOCUS22731</name>
</gene>
<dbReference type="EMBL" id="CAJVQC010069430">
    <property type="protein sequence ID" value="CAG8808902.1"/>
    <property type="molecule type" value="Genomic_DNA"/>
</dbReference>
<keyword evidence="2" id="KW-1185">Reference proteome</keyword>
<feature type="non-terminal residue" evidence="1">
    <location>
        <position position="1"/>
    </location>
</feature>
<name>A0ACA9RTT9_9GLOM</name>
<reference evidence="1" key="1">
    <citation type="submission" date="2021-06" db="EMBL/GenBank/DDBJ databases">
        <authorList>
            <person name="Kallberg Y."/>
            <person name="Tangrot J."/>
            <person name="Rosling A."/>
        </authorList>
    </citation>
    <scope>NUCLEOTIDE SEQUENCE</scope>
    <source>
        <strain evidence="1">MA461A</strain>
    </source>
</reference>